<dbReference type="InterPro" id="IPR032696">
    <property type="entry name" value="SQ_cyclase_C"/>
</dbReference>
<dbReference type="InterPro" id="IPR008930">
    <property type="entry name" value="Terpenoid_cyclase/PrenylTrfase"/>
</dbReference>
<comment type="pathway">
    <text evidence="1">Secondary metabolite biosynthesis; hopanoid biosynthesis.</text>
</comment>
<evidence type="ECO:0000256" key="3">
    <source>
        <dbReference type="ARBA" id="ARBA00022737"/>
    </source>
</evidence>
<dbReference type="GO" id="GO:0016104">
    <property type="term" value="P:triterpenoid biosynthetic process"/>
    <property type="evidence" value="ECO:0007669"/>
    <property type="project" value="InterPro"/>
</dbReference>
<comment type="caution">
    <text evidence="6">The sequence shown here is derived from an EMBL/GenBank/DDBJ whole genome shotgun (WGS) entry which is preliminary data.</text>
</comment>
<feature type="domain" description="Squalene cyclase C-terminal" evidence="4">
    <location>
        <begin position="302"/>
        <end position="618"/>
    </location>
</feature>
<keyword evidence="7" id="KW-1185">Reference proteome</keyword>
<evidence type="ECO:0000259" key="5">
    <source>
        <dbReference type="Pfam" id="PF13249"/>
    </source>
</evidence>
<dbReference type="PANTHER" id="PTHR11764:SF20">
    <property type="entry name" value="LANOSTEROL SYNTHASE"/>
    <property type="match status" value="1"/>
</dbReference>
<sequence>MDMGDLRERIKLLTNELLHRQSADGAWRFCFDSGVMTDNYLIILMTALGIRDPGFIHALAVRIAAAQYQNGAWKLYPDEPEGNLETTAESCYALLCAGYYRPGDPRILQAKQFIRSKGGLSEARSLLTQVIFAATGQAEWPRQLRIPLTVFFSELGVGFDLFSLSGHARAHLVPTLVMSNKQFYVRNDNMPDLSDLFLDGSKTFTNDKTWISNLHELFSALPLASTLASIGSSAAMEQAEAYMLERLEPNDTLLTYETSTVLMIFSLLALGYSAEDPLIKRMLVGIRSLQCMDRAHIQIATSEVWDTALLSHALQEAGVSPQSTALQNAAYYLAVRQQTRKGDWAIRSPHTEPGGWGFSDINTLYPDVDDSVAALRALLPYRQSSSFPNGAASWQRGLNWVLAMRNDDAGWPAFERKGKWMPASLFQFEGSTDVATDPSTVDLTSRVLSFLGKDLGMTIGHRWIDDTVQWILSHQTKEGSWYGRWGICYINGTGAAVQGMSDAGMASDHPAIKKAANWLLSIQNEDGGWGESCLSDKVKKYVPLNASTPSQTAWALDALIAASDKLTPELEKGAEALLRTLEKRDWTYYYPTGAMLPGSVYTHYPSYNYIWPLLTLSAMVKKYGS</sequence>
<dbReference type="InterPro" id="IPR018333">
    <property type="entry name" value="Squalene_cyclase"/>
</dbReference>
<evidence type="ECO:0000313" key="7">
    <source>
        <dbReference type="Proteomes" id="UP000600247"/>
    </source>
</evidence>
<reference evidence="6 7" key="1">
    <citation type="journal article" date="2014" name="Int. J. Syst. Evol. Microbiol.">
        <title>Complete genome sequence of Corynebacterium casei LMG S-19264T (=DSM 44701T), isolated from a smear-ripened cheese.</title>
        <authorList>
            <consortium name="US DOE Joint Genome Institute (JGI-PGF)"/>
            <person name="Walter F."/>
            <person name="Albersmeier A."/>
            <person name="Kalinowski J."/>
            <person name="Ruckert C."/>
        </authorList>
    </citation>
    <scope>NUCLEOTIDE SEQUENCE [LARGE SCALE GENOMIC DNA]</scope>
    <source>
        <strain evidence="6 7">CGMCC 1.15286</strain>
    </source>
</reference>
<dbReference type="AlphaFoldDB" id="A0A917GR93"/>
<gene>
    <name evidence="6" type="primary">sqhC</name>
    <name evidence="6" type="ORF">GCM10010918_04130</name>
</gene>
<dbReference type="SUPFAM" id="SSF48239">
    <property type="entry name" value="Terpenoid cyclases/Protein prenyltransferases"/>
    <property type="match status" value="2"/>
</dbReference>
<dbReference type="RefSeq" id="WP_229691937.1">
    <property type="nucleotide sequence ID" value="NZ_BMHY01000001.1"/>
</dbReference>
<dbReference type="SFLD" id="SFLDG01016">
    <property type="entry name" value="Prenyltransferase_Like_2"/>
    <property type="match status" value="1"/>
</dbReference>
<dbReference type="GO" id="GO:0005811">
    <property type="term" value="C:lipid droplet"/>
    <property type="evidence" value="ECO:0007669"/>
    <property type="project" value="InterPro"/>
</dbReference>
<feature type="domain" description="Squalene cyclase N-terminal" evidence="5">
    <location>
        <begin position="12"/>
        <end position="291"/>
    </location>
</feature>
<protein>
    <submittedName>
        <fullName evidence="6">Squalene--hopene cyclase</fullName>
    </submittedName>
</protein>
<dbReference type="Pfam" id="PF13243">
    <property type="entry name" value="SQHop_cyclase_C"/>
    <property type="match status" value="1"/>
</dbReference>
<evidence type="ECO:0000256" key="2">
    <source>
        <dbReference type="ARBA" id="ARBA00009755"/>
    </source>
</evidence>
<dbReference type="InterPro" id="IPR032697">
    <property type="entry name" value="SQ_cyclase_N"/>
</dbReference>
<dbReference type="Gene3D" id="1.50.10.20">
    <property type="match status" value="2"/>
</dbReference>
<proteinExistence type="inferred from homology"/>
<dbReference type="GO" id="GO:0016866">
    <property type="term" value="F:intramolecular transferase activity"/>
    <property type="evidence" value="ECO:0007669"/>
    <property type="project" value="InterPro"/>
</dbReference>
<dbReference type="Pfam" id="PF13249">
    <property type="entry name" value="SQHop_cyclase_N"/>
    <property type="match status" value="1"/>
</dbReference>
<evidence type="ECO:0000256" key="1">
    <source>
        <dbReference type="ARBA" id="ARBA00004999"/>
    </source>
</evidence>
<accession>A0A917GR93</accession>
<dbReference type="NCBIfam" id="TIGR01787">
    <property type="entry name" value="squalene_cyclas"/>
    <property type="match status" value="1"/>
</dbReference>
<comment type="similarity">
    <text evidence="2">Belongs to the terpene cyclase/mutase family.</text>
</comment>
<keyword evidence="3" id="KW-0677">Repeat</keyword>
<dbReference type="Proteomes" id="UP000600247">
    <property type="component" value="Unassembled WGS sequence"/>
</dbReference>
<organism evidence="6 7">
    <name type="scientific">Paenibacillus radicis</name>
    <name type="common">ex Gao et al. 2016</name>
    <dbReference type="NCBI Taxonomy" id="1737354"/>
    <lineage>
        <taxon>Bacteria</taxon>
        <taxon>Bacillati</taxon>
        <taxon>Bacillota</taxon>
        <taxon>Bacilli</taxon>
        <taxon>Bacillales</taxon>
        <taxon>Paenibacillaceae</taxon>
        <taxon>Paenibacillus</taxon>
    </lineage>
</organism>
<dbReference type="PANTHER" id="PTHR11764">
    <property type="entry name" value="TERPENE CYCLASE/MUTASE FAMILY MEMBER"/>
    <property type="match status" value="1"/>
</dbReference>
<dbReference type="EMBL" id="BMHY01000001">
    <property type="protein sequence ID" value="GGG54502.1"/>
    <property type="molecule type" value="Genomic_DNA"/>
</dbReference>
<evidence type="ECO:0000313" key="6">
    <source>
        <dbReference type="EMBL" id="GGG54502.1"/>
    </source>
</evidence>
<name>A0A917GR93_9BACL</name>
<evidence type="ECO:0000259" key="4">
    <source>
        <dbReference type="Pfam" id="PF13243"/>
    </source>
</evidence>